<name>A0AA88U5H4_9ASTE</name>
<dbReference type="AlphaFoldDB" id="A0AA88U5H4"/>
<evidence type="ECO:0000313" key="1">
    <source>
        <dbReference type="EMBL" id="KAK2971310.1"/>
    </source>
</evidence>
<accession>A0AA88U5H4</accession>
<keyword evidence="2" id="KW-1185">Reference proteome</keyword>
<proteinExistence type="predicted"/>
<protein>
    <submittedName>
        <fullName evidence="1">Uncharacterized protein</fullName>
    </submittedName>
</protein>
<dbReference type="InterPro" id="IPR036561">
    <property type="entry name" value="MAM33_sf"/>
</dbReference>
<gene>
    <name evidence="1" type="ORF">RJ640_001336</name>
</gene>
<dbReference type="EMBL" id="JAVXUO010002591">
    <property type="protein sequence ID" value="KAK2971310.1"/>
    <property type="molecule type" value="Genomic_DNA"/>
</dbReference>
<organism evidence="1 2">
    <name type="scientific">Escallonia rubra</name>
    <dbReference type="NCBI Taxonomy" id="112253"/>
    <lineage>
        <taxon>Eukaryota</taxon>
        <taxon>Viridiplantae</taxon>
        <taxon>Streptophyta</taxon>
        <taxon>Embryophyta</taxon>
        <taxon>Tracheophyta</taxon>
        <taxon>Spermatophyta</taxon>
        <taxon>Magnoliopsida</taxon>
        <taxon>eudicotyledons</taxon>
        <taxon>Gunneridae</taxon>
        <taxon>Pentapetalae</taxon>
        <taxon>asterids</taxon>
        <taxon>campanulids</taxon>
        <taxon>Escalloniales</taxon>
        <taxon>Escalloniaceae</taxon>
        <taxon>Escallonia</taxon>
    </lineage>
</organism>
<dbReference type="SUPFAM" id="SSF54529">
    <property type="entry name" value="Mitochondrial glycoprotein MAM33-like"/>
    <property type="match status" value="1"/>
</dbReference>
<comment type="caution">
    <text evidence="1">The sequence shown here is derived from an EMBL/GenBank/DDBJ whole genome shotgun (WGS) entry which is preliminary data.</text>
</comment>
<evidence type="ECO:0000313" key="2">
    <source>
        <dbReference type="Proteomes" id="UP001187471"/>
    </source>
</evidence>
<sequence>MWRRTAVAGGAAALQSWRRVTSPRRFSSVSTAVNSIVLRCERGAGKWRPCSETDIREEISISVMRLANIIPGEGDEDDGGINQLFLHVDVAKPGQMKALHFLCGLYPDAWAIHSVSMRLKAESSDFIVDPNKYSGPIFQ</sequence>
<reference evidence="1" key="1">
    <citation type="submission" date="2022-12" db="EMBL/GenBank/DDBJ databases">
        <title>Draft genome assemblies for two species of Escallonia (Escalloniales).</title>
        <authorList>
            <person name="Chanderbali A."/>
            <person name="Dervinis C."/>
            <person name="Anghel I."/>
            <person name="Soltis D."/>
            <person name="Soltis P."/>
            <person name="Zapata F."/>
        </authorList>
    </citation>
    <scope>NUCLEOTIDE SEQUENCE</scope>
    <source>
        <strain evidence="1">UCBG92.1500</strain>
        <tissue evidence="1">Leaf</tissue>
    </source>
</reference>
<dbReference type="Proteomes" id="UP001187471">
    <property type="component" value="Unassembled WGS sequence"/>
</dbReference>